<dbReference type="AlphaFoldDB" id="A0A0F9RS96"/>
<dbReference type="EMBL" id="LAZR01000731">
    <property type="protein sequence ID" value="KKN59305.1"/>
    <property type="molecule type" value="Genomic_DNA"/>
</dbReference>
<dbReference type="InterPro" id="IPR036390">
    <property type="entry name" value="WH_DNA-bd_sf"/>
</dbReference>
<dbReference type="SUPFAM" id="SSF46785">
    <property type="entry name" value="Winged helix' DNA-binding domain"/>
    <property type="match status" value="1"/>
</dbReference>
<accession>A0A0F9RS96</accession>
<gene>
    <name evidence="1" type="ORF">LCGC14_0543310</name>
</gene>
<name>A0A0F9RS96_9ZZZZ</name>
<reference evidence="1" key="1">
    <citation type="journal article" date="2015" name="Nature">
        <title>Complex archaea that bridge the gap between prokaryotes and eukaryotes.</title>
        <authorList>
            <person name="Spang A."/>
            <person name="Saw J.H."/>
            <person name="Jorgensen S.L."/>
            <person name="Zaremba-Niedzwiedzka K."/>
            <person name="Martijn J."/>
            <person name="Lind A.E."/>
            <person name="van Eijk R."/>
            <person name="Schleper C."/>
            <person name="Guy L."/>
            <person name="Ettema T.J."/>
        </authorList>
    </citation>
    <scope>NUCLEOTIDE SEQUENCE</scope>
</reference>
<comment type="caution">
    <text evidence="1">The sequence shown here is derived from an EMBL/GenBank/DDBJ whole genome shotgun (WGS) entry which is preliminary data.</text>
</comment>
<evidence type="ECO:0008006" key="2">
    <source>
        <dbReference type="Google" id="ProtNLM"/>
    </source>
</evidence>
<evidence type="ECO:0000313" key="1">
    <source>
        <dbReference type="EMBL" id="KKN59305.1"/>
    </source>
</evidence>
<dbReference type="Gene3D" id="1.10.10.10">
    <property type="entry name" value="Winged helix-like DNA-binding domain superfamily/Winged helix DNA-binding domain"/>
    <property type="match status" value="1"/>
</dbReference>
<organism evidence="1">
    <name type="scientific">marine sediment metagenome</name>
    <dbReference type="NCBI Taxonomy" id="412755"/>
    <lineage>
        <taxon>unclassified sequences</taxon>
        <taxon>metagenomes</taxon>
        <taxon>ecological metagenomes</taxon>
    </lineage>
</organism>
<sequence length="90" mass="10671">MFVLNQMVKKYLPVKLRILLKLHSLSKKKGFTFYNEIESYLNRSKTQVSSTLRILEDDKLIIREKSHRPQKISLSQEGKILVKKILQELK</sequence>
<proteinExistence type="predicted"/>
<dbReference type="InterPro" id="IPR036388">
    <property type="entry name" value="WH-like_DNA-bd_sf"/>
</dbReference>
<protein>
    <recommendedName>
        <fullName evidence="2">HTH marR-type domain-containing protein</fullName>
    </recommendedName>
</protein>